<evidence type="ECO:0000256" key="3">
    <source>
        <dbReference type="ARBA" id="ARBA00023125"/>
    </source>
</evidence>
<dbReference type="InterPro" id="IPR004107">
    <property type="entry name" value="Integrase_SAM-like_N"/>
</dbReference>
<name>A0A0B2BN84_9ACTN</name>
<feature type="region of interest" description="Disordered" evidence="6">
    <location>
        <begin position="24"/>
        <end position="49"/>
    </location>
</feature>
<dbReference type="Gene3D" id="1.10.443.10">
    <property type="entry name" value="Intergrase catalytic core"/>
    <property type="match status" value="1"/>
</dbReference>
<evidence type="ECO:0000259" key="8">
    <source>
        <dbReference type="PROSITE" id="PS51900"/>
    </source>
</evidence>
<dbReference type="InterPro" id="IPR013762">
    <property type="entry name" value="Integrase-like_cat_sf"/>
</dbReference>
<reference evidence="9 10" key="1">
    <citation type="submission" date="2017-11" db="EMBL/GenBank/DDBJ databases">
        <title>Genomic Encyclopedia of Archaeal and Bacterial Type Strains, Phase II (KMG-II): From Individual Species to Whole Genera.</title>
        <authorList>
            <person name="Goeker M."/>
        </authorList>
    </citation>
    <scope>NUCLEOTIDE SEQUENCE [LARGE SCALE GENOMIC DNA]</scope>
    <source>
        <strain evidence="9 10">DSM 27763</strain>
    </source>
</reference>
<keyword evidence="10" id="KW-1185">Reference proteome</keyword>
<evidence type="ECO:0000313" key="10">
    <source>
        <dbReference type="Proteomes" id="UP000230842"/>
    </source>
</evidence>
<dbReference type="EMBL" id="PGEZ01000003">
    <property type="protein sequence ID" value="PJJ48311.1"/>
    <property type="molecule type" value="Genomic_DNA"/>
</dbReference>
<evidence type="ECO:0000259" key="7">
    <source>
        <dbReference type="PROSITE" id="PS51898"/>
    </source>
</evidence>
<dbReference type="Pfam" id="PF26003">
    <property type="entry name" value="Integrase_N_phage"/>
    <property type="match status" value="1"/>
</dbReference>
<dbReference type="PROSITE" id="PS51898">
    <property type="entry name" value="TYR_RECOMBINASE"/>
    <property type="match status" value="1"/>
</dbReference>
<dbReference type="InterPro" id="IPR044068">
    <property type="entry name" value="CB"/>
</dbReference>
<gene>
    <name evidence="9" type="ORF">CLV56_4016</name>
</gene>
<dbReference type="InterPro" id="IPR010998">
    <property type="entry name" value="Integrase_recombinase_N"/>
</dbReference>
<keyword evidence="2" id="KW-0229">DNA integration</keyword>
<protein>
    <submittedName>
        <fullName evidence="9">Site-specific recombinase XerD</fullName>
    </submittedName>
</protein>
<feature type="domain" description="Tyr recombinase" evidence="7">
    <location>
        <begin position="189"/>
        <end position="378"/>
    </location>
</feature>
<dbReference type="Pfam" id="PF00589">
    <property type="entry name" value="Phage_integrase"/>
    <property type="match status" value="1"/>
</dbReference>
<evidence type="ECO:0000313" key="9">
    <source>
        <dbReference type="EMBL" id="PJJ48311.1"/>
    </source>
</evidence>
<dbReference type="GO" id="GO:0003677">
    <property type="term" value="F:DNA binding"/>
    <property type="evidence" value="ECO:0007669"/>
    <property type="project" value="UniProtKB-UniRule"/>
</dbReference>
<dbReference type="GO" id="GO:0015074">
    <property type="term" value="P:DNA integration"/>
    <property type="evidence" value="ECO:0007669"/>
    <property type="project" value="UniProtKB-KW"/>
</dbReference>
<evidence type="ECO:0000256" key="6">
    <source>
        <dbReference type="SAM" id="MobiDB-lite"/>
    </source>
</evidence>
<keyword evidence="3 5" id="KW-0238">DNA-binding</keyword>
<accession>A0A0B2BN84</accession>
<dbReference type="AlphaFoldDB" id="A0A0B2BN84"/>
<dbReference type="InterPro" id="IPR050090">
    <property type="entry name" value="Tyrosine_recombinase_XerCD"/>
</dbReference>
<dbReference type="Pfam" id="PF14659">
    <property type="entry name" value="Phage_int_SAM_3"/>
    <property type="match status" value="1"/>
</dbReference>
<dbReference type="SUPFAM" id="SSF56349">
    <property type="entry name" value="DNA breaking-rejoining enzymes"/>
    <property type="match status" value="1"/>
</dbReference>
<dbReference type="Proteomes" id="UP000230842">
    <property type="component" value="Unassembled WGS sequence"/>
</dbReference>
<evidence type="ECO:0000256" key="2">
    <source>
        <dbReference type="ARBA" id="ARBA00022908"/>
    </source>
</evidence>
<dbReference type="InterPro" id="IPR011010">
    <property type="entry name" value="DNA_brk_join_enz"/>
</dbReference>
<feature type="compositionally biased region" description="Polar residues" evidence="6">
    <location>
        <begin position="38"/>
        <end position="47"/>
    </location>
</feature>
<dbReference type="InterPro" id="IPR002104">
    <property type="entry name" value="Integrase_catalytic"/>
</dbReference>
<dbReference type="Gene3D" id="1.10.150.130">
    <property type="match status" value="1"/>
</dbReference>
<dbReference type="InterPro" id="IPR058717">
    <property type="entry name" value="Phage_L5_Integrase_N"/>
</dbReference>
<evidence type="ECO:0000256" key="1">
    <source>
        <dbReference type="ARBA" id="ARBA00008857"/>
    </source>
</evidence>
<organism evidence="9 10">
    <name type="scientific">Mumia flava</name>
    <dbReference type="NCBI Taxonomy" id="1348852"/>
    <lineage>
        <taxon>Bacteria</taxon>
        <taxon>Bacillati</taxon>
        <taxon>Actinomycetota</taxon>
        <taxon>Actinomycetes</taxon>
        <taxon>Propionibacteriales</taxon>
        <taxon>Nocardioidaceae</taxon>
        <taxon>Mumia</taxon>
    </lineage>
</organism>
<dbReference type="PANTHER" id="PTHR30349:SF64">
    <property type="entry name" value="PROPHAGE INTEGRASE INTD-RELATED"/>
    <property type="match status" value="1"/>
</dbReference>
<keyword evidence="4" id="KW-0233">DNA recombination</keyword>
<dbReference type="PROSITE" id="PS51900">
    <property type="entry name" value="CB"/>
    <property type="match status" value="1"/>
</dbReference>
<dbReference type="OrthoDB" id="1822491at2"/>
<evidence type="ECO:0000256" key="4">
    <source>
        <dbReference type="ARBA" id="ARBA00023172"/>
    </source>
</evidence>
<evidence type="ECO:0000256" key="5">
    <source>
        <dbReference type="PROSITE-ProRule" id="PRU01248"/>
    </source>
</evidence>
<dbReference type="CDD" id="cd01189">
    <property type="entry name" value="INT_ICEBs1_C_like"/>
    <property type="match status" value="1"/>
</dbReference>
<feature type="domain" description="Core-binding (CB)" evidence="8">
    <location>
        <begin position="80"/>
        <end position="164"/>
    </location>
</feature>
<dbReference type="RefSeq" id="WP_039341996.1">
    <property type="nucleotide sequence ID" value="NZ_PGEZ01000003.1"/>
</dbReference>
<sequence length="393" mass="43964">MAKTQKKATRRGFGAIRKLPSGRHQASYIGPDLKRHTAPNTFDTSSDAEGWLSKERKLMVDDEKTWTAPATRSGTRRSGVTLREYAMPALERRRSRGGEKLRPRTIVLYRGLLERVILPTLGDMPMKSITEADVEAWYDTLPRDTRTQNAHAYALLKSLFHQAIEKDRPPLATTNPCRISGADKTSRVREIRPITPKQLEKIVRAMPERDQALVLLAAWGGLRYGELAELRRGDLDLDAPAVYVRRAVVRADGVDIVGEPKSKNGIRKVALSRTIVPALREHLDDHVAPDDDALLFPHHPGEDKHLPQSVFYQRWIVARDAAGVPDLRVHDLRHTSAVWAARAGANLRELMDRLGHGTSAVALRYQHVAEGRDAEIADAMGDAAKGSKKRKKR</sequence>
<dbReference type="GO" id="GO:0006310">
    <property type="term" value="P:DNA recombination"/>
    <property type="evidence" value="ECO:0007669"/>
    <property type="project" value="UniProtKB-KW"/>
</dbReference>
<comment type="similarity">
    <text evidence="1">Belongs to the 'phage' integrase family.</text>
</comment>
<dbReference type="PANTHER" id="PTHR30349">
    <property type="entry name" value="PHAGE INTEGRASE-RELATED"/>
    <property type="match status" value="1"/>
</dbReference>
<proteinExistence type="inferred from homology"/>
<comment type="caution">
    <text evidence="9">The sequence shown here is derived from an EMBL/GenBank/DDBJ whole genome shotgun (WGS) entry which is preliminary data.</text>
</comment>